<gene>
    <name evidence="1" type="ordered locus">Nmag_0805</name>
</gene>
<dbReference type="EMBL" id="CP001932">
    <property type="protein sequence ID" value="ADD04389.1"/>
    <property type="molecule type" value="Genomic_DNA"/>
</dbReference>
<dbReference type="Proteomes" id="UP000001879">
    <property type="component" value="Chromosome"/>
</dbReference>
<dbReference type="KEGG" id="nmg:Nmag_0805"/>
<accession>D3T031</accession>
<dbReference type="STRING" id="547559.Nmag_0805"/>
<name>D3T031_NATMM</name>
<dbReference type="AlphaFoldDB" id="D3T031"/>
<keyword evidence="2" id="KW-1185">Reference proteome</keyword>
<protein>
    <submittedName>
        <fullName evidence="1">Uncharacterized protein</fullName>
    </submittedName>
</protein>
<evidence type="ECO:0000313" key="1">
    <source>
        <dbReference type="EMBL" id="ADD04389.1"/>
    </source>
</evidence>
<proteinExistence type="predicted"/>
<dbReference type="PaxDb" id="547559-Nmag_0805"/>
<dbReference type="HOGENOM" id="CLU_3245442_0_0_2"/>
<reference evidence="2" key="1">
    <citation type="submission" date="2010-02" db="EMBL/GenBank/DDBJ databases">
        <title>Complete sequence of chromosome of Natrialba magadii ATCC 43099.</title>
        <authorList>
            <consortium name="US DOE Joint Genome Institute"/>
            <person name="Lucas S."/>
            <person name="Copeland A."/>
            <person name="Lapidus A."/>
            <person name="Cheng J.-F."/>
            <person name="Bruce D."/>
            <person name="Goodwin L."/>
            <person name="Pitluck S."/>
            <person name="Davenport K."/>
            <person name="Saunders E."/>
            <person name="Detter J.C."/>
            <person name="Han C."/>
            <person name="Tapia R."/>
            <person name="Land M."/>
            <person name="Hauser L."/>
            <person name="Kyrpides N."/>
            <person name="Mikhailova N."/>
            <person name="De Castro R.E."/>
            <person name="Maupin-Furlow J.A."/>
            <person name="Woyke T."/>
        </authorList>
    </citation>
    <scope>NUCLEOTIDE SEQUENCE [LARGE SCALE GENOMIC DNA]</scope>
    <source>
        <strain evidence="2">ATCC 43099 / DSM 3394 / CCM 3739 / CIP 104546 / IAM 13178 / JCM 8861 / NBRC 102185 / NCIMB 2190 / MS3</strain>
    </source>
</reference>
<sequence>MIINLRFWTNHIKSDSFSLRSRESRDTYGGPITGMAITDVLL</sequence>
<organism evidence="1 2">
    <name type="scientific">Natrialba magadii (strain ATCC 43099 / DSM 3394 / CCM 3739 / CIP 104546 / IAM 13178 / JCM 8861 / NBRC 102185 / NCIMB 2190 / MS3)</name>
    <name type="common">Natronobacterium magadii</name>
    <dbReference type="NCBI Taxonomy" id="547559"/>
    <lineage>
        <taxon>Archaea</taxon>
        <taxon>Methanobacteriati</taxon>
        <taxon>Methanobacteriota</taxon>
        <taxon>Stenosarchaea group</taxon>
        <taxon>Halobacteria</taxon>
        <taxon>Halobacteriales</taxon>
        <taxon>Natrialbaceae</taxon>
        <taxon>Natrialba</taxon>
    </lineage>
</organism>
<reference evidence="1 2" key="2">
    <citation type="journal article" date="2012" name="BMC Genomics">
        <title>A comparative genomics perspective on the genetic content of the alkaliphilic haloarchaeon Natrialba magadii ATCC 43099T.</title>
        <authorList>
            <person name="Siddaramappa S."/>
            <person name="Challacombe J.F."/>
            <person name="Decastro R.E."/>
            <person name="Pfeiffer F."/>
            <person name="Sastre D.E."/>
            <person name="Gimenez M.I."/>
            <person name="Paggi R.A."/>
            <person name="Detter J.C."/>
            <person name="Davenport K.W."/>
            <person name="Goodwin L.A."/>
            <person name="Kyrpides N."/>
            <person name="Tapia R."/>
            <person name="Pitluck S."/>
            <person name="Lucas S."/>
            <person name="Woyke T."/>
            <person name="Maupin-Furlow J.A."/>
        </authorList>
    </citation>
    <scope>NUCLEOTIDE SEQUENCE [LARGE SCALE GENOMIC DNA]</scope>
    <source>
        <strain evidence="2">ATCC 43099 / DSM 3394 / CCM 3739 / CIP 104546 / IAM 13178 / JCM 8861 / NBRC 102185 / NCIMB 2190 / MS3</strain>
    </source>
</reference>
<evidence type="ECO:0000313" key="2">
    <source>
        <dbReference type="Proteomes" id="UP000001879"/>
    </source>
</evidence>